<gene>
    <name evidence="1" type="ORF">MLD38_000965</name>
</gene>
<name>A0ACB9SCM8_9MYRT</name>
<sequence length="272" mass="30280">MFCGTFRPEEYDEEPGAAGPCSTPKRYRGKDNRNPYSDRGRDRFEALLADLDERRRSIYSQSGCDGISLVRFSYTSSNDCVPIVIKQKEGAGHGHDYRDGKAKPKKEEGHVSGSDSNEEIKDVFPVEYPPWRGKGSEEGSEKKNTGQSPQHPCGSSYLKAKNWRRPSSYMPAAIVLILLLLALCGRSLAILCISMGWYAVPVLQATEPLQGRKSSTKKKEPGSKSGDKTEATRGEPASSSPRNTGFRHRTSRPCITFMGRKVVEDRFLNFSF</sequence>
<proteinExistence type="predicted"/>
<accession>A0ACB9SCM8</accession>
<protein>
    <submittedName>
        <fullName evidence="1">Uncharacterized protein</fullName>
    </submittedName>
</protein>
<reference evidence="2" key="1">
    <citation type="journal article" date="2023" name="Front. Plant Sci.">
        <title>Chromosomal-level genome assembly of Melastoma candidum provides insights into trichome evolution.</title>
        <authorList>
            <person name="Zhong Y."/>
            <person name="Wu W."/>
            <person name="Sun C."/>
            <person name="Zou P."/>
            <person name="Liu Y."/>
            <person name="Dai S."/>
            <person name="Zhou R."/>
        </authorList>
    </citation>
    <scope>NUCLEOTIDE SEQUENCE [LARGE SCALE GENOMIC DNA]</scope>
</reference>
<evidence type="ECO:0000313" key="2">
    <source>
        <dbReference type="Proteomes" id="UP001057402"/>
    </source>
</evidence>
<dbReference type="Proteomes" id="UP001057402">
    <property type="component" value="Chromosome 1"/>
</dbReference>
<organism evidence="1 2">
    <name type="scientific">Melastoma candidum</name>
    <dbReference type="NCBI Taxonomy" id="119954"/>
    <lineage>
        <taxon>Eukaryota</taxon>
        <taxon>Viridiplantae</taxon>
        <taxon>Streptophyta</taxon>
        <taxon>Embryophyta</taxon>
        <taxon>Tracheophyta</taxon>
        <taxon>Spermatophyta</taxon>
        <taxon>Magnoliopsida</taxon>
        <taxon>eudicotyledons</taxon>
        <taxon>Gunneridae</taxon>
        <taxon>Pentapetalae</taxon>
        <taxon>rosids</taxon>
        <taxon>malvids</taxon>
        <taxon>Myrtales</taxon>
        <taxon>Melastomataceae</taxon>
        <taxon>Melastomatoideae</taxon>
        <taxon>Melastomateae</taxon>
        <taxon>Melastoma</taxon>
    </lineage>
</organism>
<dbReference type="EMBL" id="CM042880">
    <property type="protein sequence ID" value="KAI4388655.1"/>
    <property type="molecule type" value="Genomic_DNA"/>
</dbReference>
<evidence type="ECO:0000313" key="1">
    <source>
        <dbReference type="EMBL" id="KAI4388655.1"/>
    </source>
</evidence>
<comment type="caution">
    <text evidence="1">The sequence shown here is derived from an EMBL/GenBank/DDBJ whole genome shotgun (WGS) entry which is preliminary data.</text>
</comment>
<keyword evidence="2" id="KW-1185">Reference proteome</keyword>